<accession>L7EWC5</accession>
<name>L7EWC5_STRT8</name>
<dbReference type="EMBL" id="AEJB01000524">
    <property type="protein sequence ID" value="ELP63347.1"/>
    <property type="molecule type" value="Genomic_DNA"/>
</dbReference>
<protein>
    <submittedName>
        <fullName evidence="2">Uncharacterized protein</fullName>
    </submittedName>
</protein>
<reference evidence="2 3" key="1">
    <citation type="journal article" date="2011" name="Plasmid">
        <title>Streptomyces turgidiscabies Car8 contains a modular pathogenicity island that shares virulence genes with other actinobacterial plant pathogens.</title>
        <authorList>
            <person name="Huguet-Tapia J.C."/>
            <person name="Badger J.H."/>
            <person name="Loria R."/>
            <person name="Pettis G.S."/>
        </authorList>
    </citation>
    <scope>NUCLEOTIDE SEQUENCE [LARGE SCALE GENOMIC DNA]</scope>
    <source>
        <strain evidence="2 3">Car8</strain>
    </source>
</reference>
<gene>
    <name evidence="2" type="ORF">STRTUCAR8_09803</name>
</gene>
<sequence length="49" mass="5131">MDFSRPPLPAGHEESAVVAPRHPRHPPVGSVGIHGSGMPPPAVRPDFAD</sequence>
<organism evidence="2 3">
    <name type="scientific">Streptomyces turgidiscabies (strain Car8)</name>
    <dbReference type="NCBI Taxonomy" id="698760"/>
    <lineage>
        <taxon>Bacteria</taxon>
        <taxon>Bacillati</taxon>
        <taxon>Actinomycetota</taxon>
        <taxon>Actinomycetes</taxon>
        <taxon>Kitasatosporales</taxon>
        <taxon>Streptomycetaceae</taxon>
        <taxon>Streptomyces</taxon>
    </lineage>
</organism>
<evidence type="ECO:0000313" key="3">
    <source>
        <dbReference type="Proteomes" id="UP000010931"/>
    </source>
</evidence>
<feature type="region of interest" description="Disordered" evidence="1">
    <location>
        <begin position="1"/>
        <end position="49"/>
    </location>
</feature>
<evidence type="ECO:0000256" key="1">
    <source>
        <dbReference type="SAM" id="MobiDB-lite"/>
    </source>
</evidence>
<dbReference type="Proteomes" id="UP000010931">
    <property type="component" value="Unassembled WGS sequence"/>
</dbReference>
<proteinExistence type="predicted"/>
<evidence type="ECO:0000313" key="2">
    <source>
        <dbReference type="EMBL" id="ELP63347.1"/>
    </source>
</evidence>
<keyword evidence="3" id="KW-1185">Reference proteome</keyword>
<dbReference type="AlphaFoldDB" id="L7EWC5"/>
<comment type="caution">
    <text evidence="2">The sequence shown here is derived from an EMBL/GenBank/DDBJ whole genome shotgun (WGS) entry which is preliminary data.</text>
</comment>